<dbReference type="InterPro" id="IPR043811">
    <property type="entry name" value="DUF5793"/>
</dbReference>
<gene>
    <name evidence="1" type="ordered locus">HacjB3_11045</name>
    <name evidence="2" type="ORF">C497_11618</name>
</gene>
<dbReference type="eggNOG" id="arCOG04578">
    <property type="taxonomic scope" value="Archaea"/>
</dbReference>
<accession>D8J4X5</accession>
<dbReference type="HOGENOM" id="CLU_1656846_0_0_2"/>
<dbReference type="Proteomes" id="UP000011645">
    <property type="component" value="Unassembled WGS sequence"/>
</dbReference>
<name>D8J4X5_HALJB</name>
<dbReference type="EMBL" id="AOHV01000029">
    <property type="protein sequence ID" value="ELY36330.1"/>
    <property type="molecule type" value="Genomic_DNA"/>
</dbReference>
<organism evidence="1 3">
    <name type="scientific">Halalkalicoccus jeotgali (strain DSM 18796 / CECT 7217 / JCM 14584 / KCTC 4019 / B3)</name>
    <dbReference type="NCBI Taxonomy" id="795797"/>
    <lineage>
        <taxon>Archaea</taxon>
        <taxon>Methanobacteriati</taxon>
        <taxon>Methanobacteriota</taxon>
        <taxon>Stenosarchaea group</taxon>
        <taxon>Halobacteria</taxon>
        <taxon>Halobacteriales</taxon>
        <taxon>Halococcaceae</taxon>
        <taxon>Halalkalicoccus</taxon>
    </lineage>
</organism>
<evidence type="ECO:0000313" key="1">
    <source>
        <dbReference type="EMBL" id="ADJ15592.1"/>
    </source>
</evidence>
<sequence length="167" mass="18483">MASQFVPFGELMRRDYFTLDVRGIDWVEEGGAPTTPTVVIDFEGPADELEARLSASDDELLSAAQTDVALRLQGAVDDAGTTGVVSVTNRLTGDFVLELNEEAGDVLRFIRAARAYGKEADSEERYRVIIRIDGEELVTYEKSTFLVYDREGHLLRQHSLIPSGVEL</sequence>
<dbReference type="PATRIC" id="fig|795797.18.peg.2209"/>
<dbReference type="AlphaFoldDB" id="D8J4X5"/>
<dbReference type="STRING" id="795797.HacjB3_11045"/>
<proteinExistence type="predicted"/>
<dbReference type="Proteomes" id="UP000000390">
    <property type="component" value="Chromosome"/>
</dbReference>
<dbReference type="KEGG" id="hje:HacjB3_11045"/>
<evidence type="ECO:0000313" key="3">
    <source>
        <dbReference type="Proteomes" id="UP000000390"/>
    </source>
</evidence>
<evidence type="ECO:0000313" key="4">
    <source>
        <dbReference type="Proteomes" id="UP000011645"/>
    </source>
</evidence>
<dbReference type="Pfam" id="PF19106">
    <property type="entry name" value="DUF5793"/>
    <property type="match status" value="1"/>
</dbReference>
<dbReference type="EMBL" id="CP002062">
    <property type="protein sequence ID" value="ADJ15592.1"/>
    <property type="molecule type" value="Genomic_DNA"/>
</dbReference>
<keyword evidence="4" id="KW-1185">Reference proteome</keyword>
<reference evidence="1 3" key="1">
    <citation type="journal article" date="2010" name="J. Bacteriol.">
        <title>Complete genome sequence of Halalkalicoccus jeotgali B3(T), an extremely halophilic archaeon.</title>
        <authorList>
            <person name="Roh S.W."/>
            <person name="Nam Y.D."/>
            <person name="Nam S.H."/>
            <person name="Choi S.H."/>
            <person name="Park H.S."/>
            <person name="Bae J.W."/>
        </authorList>
    </citation>
    <scope>NUCLEOTIDE SEQUENCE [LARGE SCALE GENOMIC DNA]</scope>
    <source>
        <strain evidence="1">B3</strain>
        <strain evidence="3">DSM 18796 / CECT 7217 / JCM 14584 / KCTC 4019 / B3</strain>
    </source>
</reference>
<protein>
    <submittedName>
        <fullName evidence="1">Uncharacterized protein</fullName>
    </submittedName>
</protein>
<reference evidence="2 4" key="2">
    <citation type="journal article" date="2014" name="PLoS Genet.">
        <title>Phylogenetically driven sequencing of extremely halophilic archaea reveals strategies for static and dynamic osmo-response.</title>
        <authorList>
            <person name="Becker E.A."/>
            <person name="Seitzer P.M."/>
            <person name="Tritt A."/>
            <person name="Larsen D."/>
            <person name="Krusor M."/>
            <person name="Yao A.I."/>
            <person name="Wu D."/>
            <person name="Madern D."/>
            <person name="Eisen J.A."/>
            <person name="Darling A.E."/>
            <person name="Facciotti M.T."/>
        </authorList>
    </citation>
    <scope>NUCLEOTIDE SEQUENCE [LARGE SCALE GENOMIC DNA]</scope>
    <source>
        <strain evidence="2">B3</strain>
        <strain evidence="4">DSM 18796 / CECT 7217 / JCM 14584 / KCTC 4019 / B3</strain>
    </source>
</reference>
<evidence type="ECO:0000313" key="2">
    <source>
        <dbReference type="EMBL" id="ELY36330.1"/>
    </source>
</evidence>